<evidence type="ECO:0000313" key="3">
    <source>
        <dbReference type="Proteomes" id="UP001501183"/>
    </source>
</evidence>
<name>A0ABP8P0X8_9NOCA</name>
<organism evidence="2 3">
    <name type="scientific">Rhodococcus olei</name>
    <dbReference type="NCBI Taxonomy" id="2161675"/>
    <lineage>
        <taxon>Bacteria</taxon>
        <taxon>Bacillati</taxon>
        <taxon>Actinomycetota</taxon>
        <taxon>Actinomycetes</taxon>
        <taxon>Mycobacteriales</taxon>
        <taxon>Nocardiaceae</taxon>
        <taxon>Rhodococcus</taxon>
    </lineage>
</organism>
<dbReference type="PANTHER" id="PTHR43252">
    <property type="entry name" value="TRANSCRIPTIONAL REGULATOR YQJI"/>
    <property type="match status" value="1"/>
</dbReference>
<dbReference type="RefSeq" id="WP_345344268.1">
    <property type="nucleotide sequence ID" value="NZ_BAABFB010000030.1"/>
</dbReference>
<dbReference type="InterPro" id="IPR036388">
    <property type="entry name" value="WH-like_DNA-bd_sf"/>
</dbReference>
<comment type="caution">
    <text evidence="2">The sequence shown here is derived from an EMBL/GenBank/DDBJ whole genome shotgun (WGS) entry which is preliminary data.</text>
</comment>
<accession>A0ABP8P0X8</accession>
<dbReference type="Pfam" id="PF03551">
    <property type="entry name" value="PadR"/>
    <property type="match status" value="1"/>
</dbReference>
<sequence length="201" mass="22692">MALTPLAITVLALLNERDMHPYEMFQVLVQRRADRLVKLRPGSLYHTVDRLDRDQLVRVVGTARDGNRPERTLYAVTAAGRAALEHRVAEMLGTPVREYPQLPLALAEAHNLDRDAVIRLLSDRIGPLEVELDELDAIRDSHVSSGRPRVFWFAVDYLRAMVETEIGWLRTTLAEVEDGDLPWTSPDLFAPEPLPTQPARG</sequence>
<dbReference type="Proteomes" id="UP001501183">
    <property type="component" value="Unassembled WGS sequence"/>
</dbReference>
<dbReference type="EMBL" id="BAABFB010000030">
    <property type="protein sequence ID" value="GAA4477577.1"/>
    <property type="molecule type" value="Genomic_DNA"/>
</dbReference>
<evidence type="ECO:0000313" key="2">
    <source>
        <dbReference type="EMBL" id="GAA4477577.1"/>
    </source>
</evidence>
<dbReference type="InterPro" id="IPR005149">
    <property type="entry name" value="Tscrpt_reg_PadR_N"/>
</dbReference>
<dbReference type="InterPro" id="IPR036390">
    <property type="entry name" value="WH_DNA-bd_sf"/>
</dbReference>
<protein>
    <submittedName>
        <fullName evidence="2">PadR family transcriptional regulator</fullName>
    </submittedName>
</protein>
<dbReference type="Gene3D" id="1.10.10.10">
    <property type="entry name" value="Winged helix-like DNA-binding domain superfamily/Winged helix DNA-binding domain"/>
    <property type="match status" value="1"/>
</dbReference>
<gene>
    <name evidence="2" type="ORF">GCM10023094_20060</name>
</gene>
<dbReference type="PANTHER" id="PTHR43252:SF7">
    <property type="entry name" value="TRANSCRIPTIONAL REGULATOR YQJI"/>
    <property type="match status" value="1"/>
</dbReference>
<dbReference type="SUPFAM" id="SSF46785">
    <property type="entry name" value="Winged helix' DNA-binding domain"/>
    <property type="match status" value="1"/>
</dbReference>
<proteinExistence type="predicted"/>
<keyword evidence="3" id="KW-1185">Reference proteome</keyword>
<feature type="domain" description="Transcription regulator PadR N-terminal" evidence="1">
    <location>
        <begin position="10"/>
        <end position="85"/>
    </location>
</feature>
<evidence type="ECO:0000259" key="1">
    <source>
        <dbReference type="Pfam" id="PF03551"/>
    </source>
</evidence>
<reference evidence="3" key="1">
    <citation type="journal article" date="2019" name="Int. J. Syst. Evol. Microbiol.">
        <title>The Global Catalogue of Microorganisms (GCM) 10K type strain sequencing project: providing services to taxonomists for standard genome sequencing and annotation.</title>
        <authorList>
            <consortium name="The Broad Institute Genomics Platform"/>
            <consortium name="The Broad Institute Genome Sequencing Center for Infectious Disease"/>
            <person name="Wu L."/>
            <person name="Ma J."/>
        </authorList>
    </citation>
    <scope>NUCLEOTIDE SEQUENCE [LARGE SCALE GENOMIC DNA]</scope>
    <source>
        <strain evidence="3">JCM 32206</strain>
    </source>
</reference>